<evidence type="ECO:0000313" key="1">
    <source>
        <dbReference type="EMBL" id="MCQ5062164.1"/>
    </source>
</evidence>
<dbReference type="EMBL" id="PYLQ01000019">
    <property type="protein sequence ID" value="PST39394.1"/>
    <property type="molecule type" value="Genomic_DNA"/>
</dbReference>
<organism evidence="2 3">
    <name type="scientific">Faecalibacillus intestinalis</name>
    <dbReference type="NCBI Taxonomy" id="1982626"/>
    <lineage>
        <taxon>Bacteria</taxon>
        <taxon>Bacillati</taxon>
        <taxon>Bacillota</taxon>
        <taxon>Erysipelotrichia</taxon>
        <taxon>Erysipelotrichales</taxon>
        <taxon>Coprobacillaceae</taxon>
        <taxon>Faecalibacillus</taxon>
    </lineage>
</organism>
<dbReference type="AlphaFoldDB" id="A0A2T3FVT7"/>
<reference evidence="1" key="2">
    <citation type="submission" date="2022-06" db="EMBL/GenBank/DDBJ databases">
        <title>Isolation of gut microbiota from human fecal samples.</title>
        <authorList>
            <person name="Pamer E.G."/>
            <person name="Barat B."/>
            <person name="Waligurski E."/>
            <person name="Medina S."/>
            <person name="Paddock L."/>
            <person name="Mostad J."/>
        </authorList>
    </citation>
    <scope>NUCLEOTIDE SEQUENCE</scope>
    <source>
        <strain evidence="1">DFI.6.24</strain>
    </source>
</reference>
<reference evidence="2 3" key="1">
    <citation type="journal article" date="2019" name="Int. J. Syst. Evol. Microbiol.">
        <title>Faecalibacillus intestinalis gen. nov., sp. nov. and Faecalibacillus faecis sp. nov., isolated from human faeces.</title>
        <authorList>
            <person name="Seo B."/>
            <person name="Jeon K."/>
            <person name="Baek I."/>
            <person name="Lee Y.M."/>
            <person name="Baek K."/>
            <person name="Ko G."/>
        </authorList>
    </citation>
    <scope>NUCLEOTIDE SEQUENCE [LARGE SCALE GENOMIC DNA]</scope>
    <source>
        <strain evidence="2 3">SNUG30099</strain>
    </source>
</reference>
<dbReference type="Proteomes" id="UP001204814">
    <property type="component" value="Unassembled WGS sequence"/>
</dbReference>
<gene>
    <name evidence="2" type="ORF">C7U54_11460</name>
    <name evidence="1" type="ORF">NE542_10095</name>
</gene>
<dbReference type="EMBL" id="JANGBO010000009">
    <property type="protein sequence ID" value="MCQ5062164.1"/>
    <property type="molecule type" value="Genomic_DNA"/>
</dbReference>
<comment type="caution">
    <text evidence="2">The sequence shown here is derived from an EMBL/GenBank/DDBJ whole genome shotgun (WGS) entry which is preliminary data.</text>
</comment>
<name>A0A2T3FVT7_9FIRM</name>
<evidence type="ECO:0000313" key="2">
    <source>
        <dbReference type="EMBL" id="PST39394.1"/>
    </source>
</evidence>
<sequence>MKFVIGKKKEAHWEIDEHLIRVYSKPQIVFGKLKLEHQIYLDNIESIEIYFTSLPMGGAANRVGVFSYAHQVMFNIKIKNEKNAIFNILTGTNRDELIQAINYLKNKNITFIDQYNLIALINDKNKKIWDGVEQIIKENNLPYVNHKV</sequence>
<dbReference type="RefSeq" id="WP_107030382.1">
    <property type="nucleotide sequence ID" value="NZ_JADPGG010000091.1"/>
</dbReference>
<proteinExistence type="predicted"/>
<protein>
    <submittedName>
        <fullName evidence="2">Uncharacterized protein</fullName>
    </submittedName>
</protein>
<dbReference type="Proteomes" id="UP000240974">
    <property type="component" value="Unassembled WGS sequence"/>
</dbReference>
<keyword evidence="3" id="KW-1185">Reference proteome</keyword>
<evidence type="ECO:0000313" key="3">
    <source>
        <dbReference type="Proteomes" id="UP000240974"/>
    </source>
</evidence>
<accession>A0A2T3FVT7</accession>